<organism evidence="3 4">
    <name type="scientific">Bradyrhizobium brasilense</name>
    <dbReference type="NCBI Taxonomy" id="1419277"/>
    <lineage>
        <taxon>Bacteria</taxon>
        <taxon>Pseudomonadati</taxon>
        <taxon>Pseudomonadota</taxon>
        <taxon>Alphaproteobacteria</taxon>
        <taxon>Hyphomicrobiales</taxon>
        <taxon>Nitrobacteraceae</taxon>
        <taxon>Bradyrhizobium</taxon>
    </lineage>
</organism>
<sequence length="457" mass="50702">MSNSIKTTHTDDEPMGIHLWALAEGWAKYWSTPAAPFWWRAAPPMVGPWPAPAKRADVVVIGAGFTGLSAALVLARAGRHVVLVDAGAPGFGASTRNGGQVGSGNQKFPVKSLIQMKGERKAVELLREGIEMLDGLDALIQRERIECSFTRCGRFRGAMRPKHYERMASEMEDLRRYVGVESCMITRSEQRSEIGSNLFHGGSLLPNDASLHPGKYHAGLLERVIQAGVAVHGDAPVHGITSERTEHALHFDGFTIQARDVLVATNGYTKNVGAYFKKRIVPIRSAQITTETIPSQLFNQLMPRRRVYGNSNRVFFYFRPAPDENRLIWGGRANHFTGDTALAAYSHLARDILRTFPELRDVRVSCAWSGLIGYTFDEFPHLGRTPDGIHYAMGYCGTGVSRSTHFGRKIALRMLGDKEGRSAFDELTFPSHMLHAVARPAIPVIEAWYRTRDFTGL</sequence>
<gene>
    <name evidence="3" type="ORF">QA636_35655</name>
</gene>
<feature type="domain" description="FAD dependent oxidoreductase" evidence="2">
    <location>
        <begin position="57"/>
        <end position="411"/>
    </location>
</feature>
<evidence type="ECO:0000259" key="2">
    <source>
        <dbReference type="Pfam" id="PF01266"/>
    </source>
</evidence>
<evidence type="ECO:0000313" key="3">
    <source>
        <dbReference type="EMBL" id="WFU62726.1"/>
    </source>
</evidence>
<dbReference type="Pfam" id="PF01266">
    <property type="entry name" value="DAO"/>
    <property type="match status" value="1"/>
</dbReference>
<accession>A0ABY8JDN6</accession>
<dbReference type="EMBL" id="CP121646">
    <property type="protein sequence ID" value="WFU62726.1"/>
    <property type="molecule type" value="Genomic_DNA"/>
</dbReference>
<name>A0ABY8JDN6_9BRAD</name>
<evidence type="ECO:0000313" key="4">
    <source>
        <dbReference type="Proteomes" id="UP001221546"/>
    </source>
</evidence>
<evidence type="ECO:0000256" key="1">
    <source>
        <dbReference type="ARBA" id="ARBA00023002"/>
    </source>
</evidence>
<reference evidence="3 4" key="1">
    <citation type="submission" date="2023-04" db="EMBL/GenBank/DDBJ databases">
        <title>Australian commercial rhizobial inoculants.</title>
        <authorList>
            <person name="Kohlmeier M.G."/>
            <person name="O'Hara G.W."/>
            <person name="Colombi E."/>
            <person name="Ramsay J.P."/>
            <person name="Terpolilli J."/>
        </authorList>
    </citation>
    <scope>NUCLEOTIDE SEQUENCE [LARGE SCALE GENOMIC DNA]</scope>
    <source>
        <strain evidence="3 4">CB627</strain>
    </source>
</reference>
<dbReference type="Proteomes" id="UP001221546">
    <property type="component" value="Chromosome"/>
</dbReference>
<keyword evidence="4" id="KW-1185">Reference proteome</keyword>
<dbReference type="SUPFAM" id="SSF51971">
    <property type="entry name" value="Nucleotide-binding domain"/>
    <property type="match status" value="1"/>
</dbReference>
<dbReference type="Gene3D" id="3.30.9.10">
    <property type="entry name" value="D-Amino Acid Oxidase, subunit A, domain 2"/>
    <property type="match status" value="1"/>
</dbReference>
<proteinExistence type="predicted"/>
<protein>
    <submittedName>
        <fullName evidence="3">FAD-dependent oxidoreductase</fullName>
    </submittedName>
</protein>
<keyword evidence="1" id="KW-0560">Oxidoreductase</keyword>
<dbReference type="PANTHER" id="PTHR13847:SF281">
    <property type="entry name" value="FAD DEPENDENT OXIDOREDUCTASE DOMAIN-CONTAINING PROTEIN"/>
    <property type="match status" value="1"/>
</dbReference>
<dbReference type="InterPro" id="IPR036188">
    <property type="entry name" value="FAD/NAD-bd_sf"/>
</dbReference>
<dbReference type="RefSeq" id="WP_310885382.1">
    <property type="nucleotide sequence ID" value="NZ_CP121646.1"/>
</dbReference>
<dbReference type="Gene3D" id="3.50.50.60">
    <property type="entry name" value="FAD/NAD(P)-binding domain"/>
    <property type="match status" value="1"/>
</dbReference>
<dbReference type="PANTHER" id="PTHR13847">
    <property type="entry name" value="SARCOSINE DEHYDROGENASE-RELATED"/>
    <property type="match status" value="1"/>
</dbReference>
<dbReference type="InterPro" id="IPR006076">
    <property type="entry name" value="FAD-dep_OxRdtase"/>
</dbReference>